<sequence>MISKDKIEKLEEITIEDFKELMGNLISFLGYTDTIVDANSITAIRESPLSSEKYMFILLEERLSGIVNVDEIEKTILDYHNRIKPDVTYLVSPKNISNGFERSLTQIIPQIKLNFIGRDNLIDLINKHYDDFWKHKDLALLEYEKYFHENISKDNELKKLKIFNDKYQKILDIYIEPRITHFYEEKATQTPVKKRILIDDVVKNLKPIVISGDAGTGKSTLLKKVGEKLIKLNQENIERKNIPVCISTLELLEEKYQINQLVTKKLSVFFANFNLEDLSKSYQITLLIDSIDEFGGEEQKMILNELQNLSQNHKIRYIITSRNSDKMESLGEKIFDSYTIERFNNEQVKKFISNFFLGENSKTESLLDALRENRIIERLPITPLTLSLISILYEENNLEIPATIADIYDNFNSLIIGRLTVSSRIEFVDISFKERILSLYALHLLEKEQHIPLTKEEFFIFFENYFKEKTLPIKKGTLREVLDYLIDNTGVLIIKDNKWVQFSHDSYMEYYGALEIFKHRRDKEDLLIENFFDFKLQNAAVFYAGKSKDMPVFLEKIIAKLKKATALKHFMSGVLGAGYLLQALYQTDNTLRKDAILQALDLNAKSTDILIKLAADDVILFRSYSIPILQIMNLFYFYETFNSVTIKEPLKMAFDFYYQDYKDTGKAINALKAITLALVLDSKRICYPQALEQILENDKILKDPGLYTILDFSFSTFNNEKYNKLKKEIRDNYFPKISSPVRELVKLPASRVRFTKLDTISLDKKVQLIVEGKSDAEIIEHAFYVLTGQSPYWSIKPAGNESGGAIEVSKVIMNCKSLIDKNGVIIGIFDHDAKGLQEFRGLKPSVFEKYINDTVRKHISCEAYALLLPVPGEMDIYLKKDQSFNFFEIEHYFGKTFLVENDIVESTDIPEVYKIKESKKKALSKLVRGLQNKEHFIYFIDLFNAIDKITGIEPEYTLE</sequence>
<feature type="domain" description="NACHT" evidence="1">
    <location>
        <begin position="207"/>
        <end position="356"/>
    </location>
</feature>
<name>A0A173QYD2_PARDI</name>
<dbReference type="InterPro" id="IPR007111">
    <property type="entry name" value="NACHT_NTPase"/>
</dbReference>
<dbReference type="Gene3D" id="3.40.50.300">
    <property type="entry name" value="P-loop containing nucleotide triphosphate hydrolases"/>
    <property type="match status" value="1"/>
</dbReference>
<gene>
    <name evidence="2" type="ORF">ERS852429_00121</name>
</gene>
<evidence type="ECO:0000313" key="2">
    <source>
        <dbReference type="EMBL" id="CUM70704.1"/>
    </source>
</evidence>
<evidence type="ECO:0000313" key="3">
    <source>
        <dbReference type="Proteomes" id="UP000095591"/>
    </source>
</evidence>
<dbReference type="InterPro" id="IPR027417">
    <property type="entry name" value="P-loop_NTPase"/>
</dbReference>
<protein>
    <submittedName>
        <fullName evidence="2">Predicted NTPase (NACHT family)</fullName>
    </submittedName>
</protein>
<evidence type="ECO:0000259" key="1">
    <source>
        <dbReference type="Pfam" id="PF05729"/>
    </source>
</evidence>
<dbReference type="Pfam" id="PF05729">
    <property type="entry name" value="NACHT"/>
    <property type="match status" value="1"/>
</dbReference>
<dbReference type="RefSeq" id="WP_057318694.1">
    <property type="nucleotide sequence ID" value="NZ_CYXP01000001.1"/>
</dbReference>
<dbReference type="AlphaFoldDB" id="A0A173QYD2"/>
<dbReference type="SUPFAM" id="SSF52540">
    <property type="entry name" value="P-loop containing nucleoside triphosphate hydrolases"/>
    <property type="match status" value="1"/>
</dbReference>
<proteinExistence type="predicted"/>
<dbReference type="EMBL" id="CYXP01000001">
    <property type="protein sequence ID" value="CUM70704.1"/>
    <property type="molecule type" value="Genomic_DNA"/>
</dbReference>
<accession>A0A173QYD2</accession>
<dbReference type="PANTHER" id="PTHR46312:SF2">
    <property type="entry name" value="NUCLEOTIDE-BINDING OLIGOMERIZATION DOMAIN-CONTAINING PROTEIN 2-LIKE"/>
    <property type="match status" value="1"/>
</dbReference>
<dbReference type="Proteomes" id="UP000095591">
    <property type="component" value="Unassembled WGS sequence"/>
</dbReference>
<reference evidence="2 3" key="1">
    <citation type="submission" date="2015-09" db="EMBL/GenBank/DDBJ databases">
        <authorList>
            <consortium name="Pathogen Informatics"/>
        </authorList>
    </citation>
    <scope>NUCLEOTIDE SEQUENCE [LARGE SCALE GENOMIC DNA]</scope>
    <source>
        <strain evidence="2 3">2789STDY5608872</strain>
    </source>
</reference>
<dbReference type="PANTHER" id="PTHR46312">
    <property type="entry name" value="NACHT DOMAIN-CONTAINING PROTEIN"/>
    <property type="match status" value="1"/>
</dbReference>
<organism evidence="2 3">
    <name type="scientific">Parabacteroides distasonis</name>
    <dbReference type="NCBI Taxonomy" id="823"/>
    <lineage>
        <taxon>Bacteria</taxon>
        <taxon>Pseudomonadati</taxon>
        <taxon>Bacteroidota</taxon>
        <taxon>Bacteroidia</taxon>
        <taxon>Bacteroidales</taxon>
        <taxon>Tannerellaceae</taxon>
        <taxon>Parabacteroides</taxon>
    </lineage>
</organism>